<dbReference type="Proteomes" id="UP000299102">
    <property type="component" value="Unassembled WGS sequence"/>
</dbReference>
<reference evidence="2 3" key="1">
    <citation type="journal article" date="2019" name="Commun. Biol.">
        <title>The bagworm genome reveals a unique fibroin gene that provides high tensile strength.</title>
        <authorList>
            <person name="Kono N."/>
            <person name="Nakamura H."/>
            <person name="Ohtoshi R."/>
            <person name="Tomita M."/>
            <person name="Numata K."/>
            <person name="Arakawa K."/>
        </authorList>
    </citation>
    <scope>NUCLEOTIDE SEQUENCE [LARGE SCALE GENOMIC DNA]</scope>
</reference>
<keyword evidence="3" id="KW-1185">Reference proteome</keyword>
<dbReference type="AlphaFoldDB" id="A0A4C1Z3I6"/>
<feature type="domain" description="Helitron helicase-like" evidence="1">
    <location>
        <begin position="22"/>
        <end position="120"/>
    </location>
</feature>
<comment type="caution">
    <text evidence="2">The sequence shown here is derived from an EMBL/GenBank/DDBJ whole genome shotgun (WGS) entry which is preliminary data.</text>
</comment>
<gene>
    <name evidence="2" type="ORF">EVAR_21234_1</name>
</gene>
<organism evidence="2 3">
    <name type="scientific">Eumeta variegata</name>
    <name type="common">Bagworm moth</name>
    <name type="synonym">Eumeta japonica</name>
    <dbReference type="NCBI Taxonomy" id="151549"/>
    <lineage>
        <taxon>Eukaryota</taxon>
        <taxon>Metazoa</taxon>
        <taxon>Ecdysozoa</taxon>
        <taxon>Arthropoda</taxon>
        <taxon>Hexapoda</taxon>
        <taxon>Insecta</taxon>
        <taxon>Pterygota</taxon>
        <taxon>Neoptera</taxon>
        <taxon>Endopterygota</taxon>
        <taxon>Lepidoptera</taxon>
        <taxon>Glossata</taxon>
        <taxon>Ditrysia</taxon>
        <taxon>Tineoidea</taxon>
        <taxon>Psychidae</taxon>
        <taxon>Oiketicinae</taxon>
        <taxon>Eumeta</taxon>
    </lineage>
</organism>
<evidence type="ECO:0000259" key="1">
    <source>
        <dbReference type="Pfam" id="PF14214"/>
    </source>
</evidence>
<accession>A0A4C1Z3I6</accession>
<evidence type="ECO:0000313" key="2">
    <source>
        <dbReference type="EMBL" id="GBP81604.1"/>
    </source>
</evidence>
<name>A0A4C1Z3I6_EUMVA</name>
<dbReference type="STRING" id="151549.A0A4C1Z3I6"/>
<proteinExistence type="predicted"/>
<protein>
    <recommendedName>
        <fullName evidence="1">Helitron helicase-like domain-containing protein</fullName>
    </recommendedName>
</protein>
<dbReference type="OrthoDB" id="416437at2759"/>
<dbReference type="InterPro" id="IPR025476">
    <property type="entry name" value="Helitron_helicase-like"/>
</dbReference>
<dbReference type="EMBL" id="BGZK01001520">
    <property type="protein sequence ID" value="GBP81604.1"/>
    <property type="molecule type" value="Genomic_DNA"/>
</dbReference>
<sequence length="122" mass="14017">MKEFYNVKSTISASAKKIVGQHGNIEDLHLIMRNIRGTAAYWRTALLDLTAMIKAIGPPTYFVTFSCNDINWIDMRKALLYADRRENAHPEALSINEVQKLIEKYPVVVARQFMNRFNALKS</sequence>
<evidence type="ECO:0000313" key="3">
    <source>
        <dbReference type="Proteomes" id="UP000299102"/>
    </source>
</evidence>
<dbReference type="Pfam" id="PF14214">
    <property type="entry name" value="Helitron_like_N"/>
    <property type="match status" value="1"/>
</dbReference>